<accession>A0ABQ0UUH7</accession>
<protein>
    <recommendedName>
        <fullName evidence="4">DUF1294 domain-containing protein</fullName>
    </recommendedName>
</protein>
<evidence type="ECO:0000313" key="2">
    <source>
        <dbReference type="EMBL" id="GEK88201.1"/>
    </source>
</evidence>
<keyword evidence="1" id="KW-0812">Transmembrane</keyword>
<keyword evidence="1" id="KW-0472">Membrane</keyword>
<dbReference type="EMBL" id="BJUX01000002">
    <property type="protein sequence ID" value="GEK88201.1"/>
    <property type="molecule type" value="Genomic_DNA"/>
</dbReference>
<gene>
    <name evidence="2" type="ORF">APU01nite_02400</name>
</gene>
<dbReference type="Proteomes" id="UP000321425">
    <property type="component" value="Unassembled WGS sequence"/>
</dbReference>
<comment type="caution">
    <text evidence="2">The sequence shown here is derived from an EMBL/GenBank/DDBJ whole genome shotgun (WGS) entry which is preliminary data.</text>
</comment>
<feature type="transmembrane region" description="Helical" evidence="1">
    <location>
        <begin position="54"/>
        <end position="75"/>
    </location>
</feature>
<evidence type="ECO:0000313" key="3">
    <source>
        <dbReference type="Proteomes" id="UP000321425"/>
    </source>
</evidence>
<proteinExistence type="predicted"/>
<dbReference type="RefSeq" id="WP_246119078.1">
    <property type="nucleotide sequence ID" value="NZ_BJUX01000002.1"/>
</dbReference>
<reference evidence="2 3" key="1">
    <citation type="submission" date="2019-07" db="EMBL/GenBank/DDBJ databases">
        <title>Whole genome shotgun sequence of Alkalibacterium putridalgicola NBRC 103243.</title>
        <authorList>
            <person name="Hosoyama A."/>
            <person name="Uohara A."/>
            <person name="Ohji S."/>
            <person name="Ichikawa N."/>
        </authorList>
    </citation>
    <scope>NUCLEOTIDE SEQUENCE [LARGE SCALE GENOMIC DNA]</scope>
    <source>
        <strain evidence="2 3">NBRC 103243</strain>
    </source>
</reference>
<name>A0ABQ0UUH7_9LACT</name>
<organism evidence="2 3">
    <name type="scientific">Alkalibacterium putridalgicola</name>
    <dbReference type="NCBI Taxonomy" id="426703"/>
    <lineage>
        <taxon>Bacteria</taxon>
        <taxon>Bacillati</taxon>
        <taxon>Bacillota</taxon>
        <taxon>Bacilli</taxon>
        <taxon>Lactobacillales</taxon>
        <taxon>Carnobacteriaceae</taxon>
        <taxon>Alkalibacterium</taxon>
    </lineage>
</organism>
<evidence type="ECO:0000256" key="1">
    <source>
        <dbReference type="SAM" id="Phobius"/>
    </source>
</evidence>
<feature type="transmembrane region" description="Helical" evidence="1">
    <location>
        <begin position="28"/>
        <end position="48"/>
    </location>
</feature>
<keyword evidence="1" id="KW-1133">Transmembrane helix</keyword>
<dbReference type="InterPro" id="IPR010718">
    <property type="entry name" value="DUF1294"/>
</dbReference>
<evidence type="ECO:0008006" key="4">
    <source>
        <dbReference type="Google" id="ProtNLM"/>
    </source>
</evidence>
<dbReference type="Pfam" id="PF06961">
    <property type="entry name" value="DUF1294"/>
    <property type="match status" value="1"/>
</dbReference>
<sequence>MNLFTLALFYVDKQRAIKRKYRIPEKKLLVFSFAFGGLGAWLGMLLFRHKTRHLLFRISLPAAALITVLTIIFVLNK</sequence>
<keyword evidence="3" id="KW-1185">Reference proteome</keyword>